<organism evidence="1 2">
    <name type="scientific">Ignavibacterium album (strain DSM 19864 / JCM 16511 / NBRC 101810 / Mat9-16)</name>
    <dbReference type="NCBI Taxonomy" id="945713"/>
    <lineage>
        <taxon>Bacteria</taxon>
        <taxon>Pseudomonadati</taxon>
        <taxon>Ignavibacteriota</taxon>
        <taxon>Ignavibacteria</taxon>
        <taxon>Ignavibacteriales</taxon>
        <taxon>Ignavibacteriaceae</taxon>
        <taxon>Ignavibacterium</taxon>
    </lineage>
</organism>
<evidence type="ECO:0000313" key="2">
    <source>
        <dbReference type="Proteomes" id="UP000007394"/>
    </source>
</evidence>
<dbReference type="HOGENOM" id="CLU_3356639_0_0_10"/>
<gene>
    <name evidence="1" type="ordered locus">IALB_1948</name>
</gene>
<protein>
    <submittedName>
        <fullName evidence="1">Uncharacterized protein</fullName>
    </submittedName>
</protein>
<proteinExistence type="predicted"/>
<dbReference type="STRING" id="945713.IALB_1948"/>
<reference evidence="1 2" key="1">
    <citation type="journal article" date="2012" name="Front. Microbiol.">
        <title>Complete genome of Ignavibacterium album, a metabolically versatile, flagellated, facultative anaerobe from the phylum Chlorobi.</title>
        <authorList>
            <person name="Liu Z."/>
            <person name="Frigaard N.-U."/>
            <person name="Vogl K."/>
            <person name="Iino T."/>
            <person name="Ohkuma M."/>
            <person name="Overmann J."/>
            <person name="Bryant D.A."/>
        </authorList>
    </citation>
    <scope>NUCLEOTIDE SEQUENCE [LARGE SCALE GENOMIC DNA]</scope>
    <source>
        <strain evidence="2">DSM 19864 / JCM 16511 / NBRC 101810 / Mat9-16</strain>
    </source>
</reference>
<dbReference type="Proteomes" id="UP000007394">
    <property type="component" value="Chromosome"/>
</dbReference>
<sequence>MWLKPKNKLNKFISQLKLTVIKKLKLQFTLVNWLKR</sequence>
<keyword evidence="2" id="KW-1185">Reference proteome</keyword>
<evidence type="ECO:0000313" key="1">
    <source>
        <dbReference type="EMBL" id="AFH49654.1"/>
    </source>
</evidence>
<dbReference type="AlphaFoldDB" id="I0AKZ7"/>
<dbReference type="KEGG" id="ial:IALB_1948"/>
<name>I0AKZ7_IGNAJ</name>
<accession>I0AKZ7</accession>
<dbReference type="EMBL" id="CP003418">
    <property type="protein sequence ID" value="AFH49654.1"/>
    <property type="molecule type" value="Genomic_DNA"/>
</dbReference>